<evidence type="ECO:0000256" key="2">
    <source>
        <dbReference type="ARBA" id="ARBA00009592"/>
    </source>
</evidence>
<dbReference type="Gene3D" id="3.80.10.10">
    <property type="entry name" value="Ribonuclease Inhibitor"/>
    <property type="match status" value="11"/>
</dbReference>
<proteinExistence type="inferred from homology"/>
<keyword evidence="11" id="KW-0325">Glycoprotein</keyword>
<name>A0A8X7U6B3_BRACI</name>
<evidence type="ECO:0008006" key="18">
    <source>
        <dbReference type="Google" id="ProtNLM"/>
    </source>
</evidence>
<dbReference type="SMART" id="SM00369">
    <property type="entry name" value="LRR_TYP"/>
    <property type="match status" value="29"/>
</dbReference>
<evidence type="ECO:0000313" key="17">
    <source>
        <dbReference type="Proteomes" id="UP000886595"/>
    </source>
</evidence>
<evidence type="ECO:0000256" key="10">
    <source>
        <dbReference type="ARBA" id="ARBA00023170"/>
    </source>
</evidence>
<comment type="similarity">
    <text evidence="2">Belongs to the RLP family.</text>
</comment>
<evidence type="ECO:0000256" key="7">
    <source>
        <dbReference type="ARBA" id="ARBA00022737"/>
    </source>
</evidence>
<feature type="transmembrane region" description="Helical" evidence="12">
    <location>
        <begin position="924"/>
        <end position="945"/>
    </location>
</feature>
<dbReference type="InterPro" id="IPR032675">
    <property type="entry name" value="LRR_dom_sf"/>
</dbReference>
<evidence type="ECO:0000256" key="6">
    <source>
        <dbReference type="ARBA" id="ARBA00022729"/>
    </source>
</evidence>
<keyword evidence="3" id="KW-1003">Cell membrane</keyword>
<dbReference type="GO" id="GO:0005886">
    <property type="term" value="C:plasma membrane"/>
    <property type="evidence" value="ECO:0007669"/>
    <property type="project" value="UniProtKB-SubCell"/>
</dbReference>
<feature type="domain" description="Leucine-rich repeat-containing N-terminal plant-type" evidence="14">
    <location>
        <begin position="1971"/>
        <end position="2016"/>
    </location>
</feature>
<keyword evidence="9 12" id="KW-0472">Membrane</keyword>
<keyword evidence="7" id="KW-0677">Repeat</keyword>
<evidence type="ECO:0000256" key="5">
    <source>
        <dbReference type="ARBA" id="ARBA00022692"/>
    </source>
</evidence>
<accession>A0A8X7U6B3</accession>
<evidence type="ECO:0000256" key="9">
    <source>
        <dbReference type="ARBA" id="ARBA00023136"/>
    </source>
</evidence>
<sequence>MAGKVSLGKYLIWVMLLLGQLHGYKSCVEKERIALLELKKYIISITEEGESNYILPTWTNDTNSVCCHWEGLKCSRTSKRVTDIAFGTLKLKQSSLLNLSLLHPFEEIRSLNLSKSRFINLSAYKENGFNDDAFNRFAGLFDDVQGYKSLSRLRNLEILDLSSNKFNNSIFPFLSAATSLTTLFLRSNNLDGPSPLNVVLNHSYLLGSVSELKELTNLKLLDLSDNRFNGSIPVRELSTLRKLEALDLSDNEFSGSMELQGKFNLQELDVSRNKLSGKFPLCLTNLTGLRVLDLSSNQMTGKVPSALGNLESLEYLSLFDNNFDGFFSVGSLENLSELRVLKIGSLSNSLQVESASSWKPKFWLNVIIQRSCNLEKVPYFLQHQKGLRQVDLSHNKISGNVPTWLMENNTELKILTLQNNNFTRFQLPNSAHDLRMLDMSVNGFSHLFPENIGLVLPHLVSLNISNCWFQGYLPSSLGIMKSLQFLDISHNTFHGRLQRSFVEGCYSMRILKLSHNKLSGEVLPRSTNFTRPPIFSELSNNLFTGKIGQGLRKLEYLLLLDISNNNLTGVIPSWIGELSSLNAILLSNNLLEGEMHVSLFNISNLLLLDLSANLLSGGIPPHVSSANPVALFLQDNNLSGPIPATLLVNFVNTQNISILLLRGNNLTGHIPHQLCGLRNLHLLDLANNKLNGSIPSCLSNTSFGLGKEDISYDYDFKWGYMGSNFKDAFTLEQDSTSTENDGRHFKSLLVLDPIHWYFMHDTHTKIEFATKHRYDAYMGGILKYMFGLDLSENELAGEIPVELGGLLQLYALNFSHNYLSGVIPTSFSGLKNVESLDISFNRLQGRIPAELTELSYLAVFKVTYNNLSGAIPQGKQFNTFDIQSYLGNPLLCGKPTKTSCESNNIREPDNEVKAHESTVDMVSFYWSIIAAYVTVLLGIFAFLSIDSPWSRAWFYIVDVFISKVFLGRYFLCVVLLLLGQIHGYKSCVETERKALLELKKYIISITKAYKSYSVLRTWTYDTKSDCCTWEGVICNQTSQRVTEIAFGTLDLKESSLLNLSLLHAFKDVRSLNLSKSRFSFLDPIEEGGCHGQKDNQFSGFFDVVEGYKSLGRLRNLEILDLTSNKFNNSIFPFLSSATSLTTLFLRDNYLNGHFPAKELRDLINLELLDLSRNRFNGTIPVQELSTLRKLEALDLSDNAFSGSMELQGKFAQCFDLKIKVVVVITFMLVTYLLRLINIGICKLKNLQELDLSRNKLSGQFSLCLTNLTGLRVLDLSSNQMTGKVPSALGNLESLEYLSLFDNNFEGFFSVGSLANLSELRVLKLGSLSNSIQVESASSWKPKFMLNVIVLRSCNLENVPYFLLLQKGLRQIDLSHNKISGNVPSWLMENNTKLKVLTLQNNNFTRFQLPKSAHDLLMLDMSVNGFSHLFPEDIGLVLPHLASLNISNNRFQGNLPSSLGSMKSLQFLDISHNTFHGKLQRSFVEGCYSIRILKLSHNKLSGEILPSSTNFTRIWELSMDNNLFTGMVGQGLRKLEYLLLLDISNNNLTGVIPSWIGELSSLNAVLLSNNLLEGEIHVSLFNISNLLLLDLSANLLSGGIPPRVSSANPVALFLQDNNLSGPIPATLLVNVSILDLRNNRLSGNIPEFVNTQNISILFLRGNNLTGHIPHQLCGLRNIHLLDLANNKLNGSIPSCLSNTSFGLGKEDMSYDYDFKWGYMGSNFKDAFTLEQDSTSTENDGRHFKSLLVLDPIHWYFMHDTQTKIEFATKHRYDAYMGGILKYMFGLDLSENELAGEIPVELGGLLQLYALNFSHNYISGVIPTSFSGLKNVESLDLSFNRLQGRIPAELTELSNLAVFKVTYNNLTGAIPQGKQFNTFDIQSYLGNPLLCGKPTKTSCESNNIQEPDNEVEADHESTIDMVSFYWSVVAAYVTVLLGILAFLSIDSPWSRAWFYIVDVFISKLQGYKSCILKERNALLDLKKFVISTTEEGQSEPVLPTWTNDTTSDCCQWERVKCNSTSRRILELSIRGLNLKESSLLDLSLLHPFEEVQSLDLSESKFGGFSDGAEVFKSLGRLRNLEILDLSSNKFNSSVFPFLNAATSLTTLLLQGNNMNSPFPVKELSALVKLKFLDLSGNGFSGSMQLQGKSVHICNFSIQVGICKLKNLQELDLSQNNLVGEFSLCLTGLTGLRVLDLSSNQITGKLPSSLANLESLEYFSLFDNYFEGFFSLESLANLSMLKVFEVNSRSNSFQVVSEGSWKPKFQLNAIALRSCNLEKVPHFLLHQKDMRHVDLSDNNISGQFPSWLLENNTKLDNLLFLDLSVNKFNHLLPENIGWILPHLLSLNISKNGFKGSMPSSLGNMKSINNLDISHNSFDGKLPRSFVEGCYSLSILKLSHNKLSGEVFPESTNFTRVSQLSMDNNQFTGKIGQGLRRLRSLYMLDVSYNNLTGGIPSWIGENQFLGALQLSNNMLEGEIPTSFFNIFSLRLLDFSANGLSGGLPQEVSFRTPVVLYLQDNNLSGPIPDTLLANVLILDLRNNRLSGNIPEFINTQTTNILLLRGNNLTGGIPRQLCGLSNIHLLDLANNRLNGSIPSCLSNTSLGLGKEDAPYSYSFGVAVIAPGDSTSTDSFSYLSLKMSVSISDQFKMAYLSDTPYDIEFATKHRYDAYRGGILNYLYGLDLSENELSGEIPSGLGDLLKLRALNLSHNYLSGVVPATFSGIKNMESLDLSFNRLHGRIPPQLTELSSLAVLNVSYNNLSGAIPQGKQFNTFDTLSYLGNLLLCGQPTNTSCKNVTSPESENEVKDDDSQIDMVSFYWSSAAAYVTILIGLFASLSFDSPWSRFWFYIVEVFINKVRNLLW</sequence>
<dbReference type="InterPro" id="IPR001611">
    <property type="entry name" value="Leu-rich_rpt"/>
</dbReference>
<dbReference type="SMART" id="SM00365">
    <property type="entry name" value="LRR_SD22"/>
    <property type="match status" value="20"/>
</dbReference>
<dbReference type="PANTHER" id="PTHR48062">
    <property type="entry name" value="RECEPTOR-LIKE PROTEIN 14"/>
    <property type="match status" value="1"/>
</dbReference>
<evidence type="ECO:0000256" key="11">
    <source>
        <dbReference type="ARBA" id="ARBA00023180"/>
    </source>
</evidence>
<evidence type="ECO:0000259" key="14">
    <source>
        <dbReference type="Pfam" id="PF08263"/>
    </source>
</evidence>
<evidence type="ECO:0000256" key="1">
    <source>
        <dbReference type="ARBA" id="ARBA00004251"/>
    </source>
</evidence>
<keyword evidence="5 12" id="KW-0812">Transmembrane</keyword>
<dbReference type="Pfam" id="PF23598">
    <property type="entry name" value="LRR_14"/>
    <property type="match status" value="1"/>
</dbReference>
<evidence type="ECO:0000313" key="16">
    <source>
        <dbReference type="EMBL" id="KAG2267482.1"/>
    </source>
</evidence>
<dbReference type="Pfam" id="PF00560">
    <property type="entry name" value="LRR_1"/>
    <property type="match status" value="6"/>
</dbReference>
<feature type="signal peptide" evidence="13">
    <location>
        <begin position="1"/>
        <end position="23"/>
    </location>
</feature>
<dbReference type="InterPro" id="IPR013210">
    <property type="entry name" value="LRR_N_plant-typ"/>
</dbReference>
<dbReference type="EMBL" id="JAAMPC010000013">
    <property type="protein sequence ID" value="KAG2267482.1"/>
    <property type="molecule type" value="Genomic_DNA"/>
</dbReference>
<evidence type="ECO:0000256" key="8">
    <source>
        <dbReference type="ARBA" id="ARBA00022989"/>
    </source>
</evidence>
<feature type="chain" id="PRO_5036491521" description="Leucine-rich repeat-containing N-terminal plant-type domain-containing protein" evidence="13">
    <location>
        <begin position="24"/>
        <end position="2859"/>
    </location>
</feature>
<dbReference type="InterPro" id="IPR051502">
    <property type="entry name" value="RLP_Defense_Trigger"/>
</dbReference>
<dbReference type="FunFam" id="3.80.10.10:FF:000095">
    <property type="entry name" value="LRR receptor-like serine/threonine-protein kinase GSO1"/>
    <property type="match status" value="2"/>
</dbReference>
<dbReference type="FunFam" id="3.80.10.10:FF:000041">
    <property type="entry name" value="LRR receptor-like serine/threonine-protein kinase ERECTA"/>
    <property type="match status" value="1"/>
</dbReference>
<evidence type="ECO:0000256" key="4">
    <source>
        <dbReference type="ARBA" id="ARBA00022614"/>
    </source>
</evidence>
<dbReference type="Proteomes" id="UP000886595">
    <property type="component" value="Unassembled WGS sequence"/>
</dbReference>
<organism evidence="16 17">
    <name type="scientific">Brassica carinata</name>
    <name type="common">Ethiopian mustard</name>
    <name type="synonym">Abyssinian cabbage</name>
    <dbReference type="NCBI Taxonomy" id="52824"/>
    <lineage>
        <taxon>Eukaryota</taxon>
        <taxon>Viridiplantae</taxon>
        <taxon>Streptophyta</taxon>
        <taxon>Embryophyta</taxon>
        <taxon>Tracheophyta</taxon>
        <taxon>Spermatophyta</taxon>
        <taxon>Magnoliopsida</taxon>
        <taxon>eudicotyledons</taxon>
        <taxon>Gunneridae</taxon>
        <taxon>Pentapetalae</taxon>
        <taxon>rosids</taxon>
        <taxon>malvids</taxon>
        <taxon>Brassicales</taxon>
        <taxon>Brassicaceae</taxon>
        <taxon>Brassiceae</taxon>
        <taxon>Brassica</taxon>
    </lineage>
</organism>
<dbReference type="SUPFAM" id="SSF52047">
    <property type="entry name" value="RNI-like"/>
    <property type="match status" value="4"/>
</dbReference>
<dbReference type="Pfam" id="PF08263">
    <property type="entry name" value="LRRNT_2"/>
    <property type="match status" value="3"/>
</dbReference>
<keyword evidence="17" id="KW-1185">Reference proteome</keyword>
<comment type="subcellular location">
    <subcellularLocation>
        <location evidence="1">Cell membrane</location>
        <topology evidence="1">Single-pass type I membrane protein</topology>
    </subcellularLocation>
</comment>
<dbReference type="InterPro" id="IPR055414">
    <property type="entry name" value="LRR_R13L4/SHOC2-like"/>
</dbReference>
<feature type="domain" description="Disease resistance R13L4/SHOC-2-like LRR" evidence="15">
    <location>
        <begin position="2092"/>
        <end position="2349"/>
    </location>
</feature>
<keyword evidence="8 12" id="KW-1133">Transmembrane helix</keyword>
<comment type="caution">
    <text evidence="16">The sequence shown here is derived from an EMBL/GenBank/DDBJ whole genome shotgun (WGS) entry which is preliminary data.</text>
</comment>
<dbReference type="SUPFAM" id="SSF52058">
    <property type="entry name" value="L domain-like"/>
    <property type="match status" value="3"/>
</dbReference>
<feature type="domain" description="Leucine-rich repeat-containing N-terminal plant-type" evidence="14">
    <location>
        <begin position="990"/>
        <end position="1035"/>
    </location>
</feature>
<reference evidence="16 17" key="1">
    <citation type="submission" date="2020-02" db="EMBL/GenBank/DDBJ databases">
        <authorList>
            <person name="Ma Q."/>
            <person name="Huang Y."/>
            <person name="Song X."/>
            <person name="Pei D."/>
        </authorList>
    </citation>
    <scope>NUCLEOTIDE SEQUENCE [LARGE SCALE GENOMIC DNA]</scope>
    <source>
        <strain evidence="16">Sxm20200214</strain>
        <tissue evidence="16">Leaf</tissue>
    </source>
</reference>
<feature type="transmembrane region" description="Helical" evidence="12">
    <location>
        <begin position="2814"/>
        <end position="2835"/>
    </location>
</feature>
<evidence type="ECO:0000256" key="12">
    <source>
        <dbReference type="SAM" id="Phobius"/>
    </source>
</evidence>
<evidence type="ECO:0000259" key="15">
    <source>
        <dbReference type="Pfam" id="PF23598"/>
    </source>
</evidence>
<gene>
    <name evidence="16" type="ORF">Bca52824_062037</name>
</gene>
<dbReference type="InterPro" id="IPR003591">
    <property type="entry name" value="Leu-rich_rpt_typical-subtyp"/>
</dbReference>
<dbReference type="OrthoDB" id="4691307at2759"/>
<dbReference type="FunFam" id="3.80.10.10:FF:000213">
    <property type="entry name" value="Tyrosine-sulfated glycopeptide receptor 1"/>
    <property type="match status" value="1"/>
</dbReference>
<dbReference type="PANTHER" id="PTHR48062:SF64">
    <property type="entry name" value="RECEPTOR-LIKE PROTEIN 13"/>
    <property type="match status" value="1"/>
</dbReference>
<protein>
    <recommendedName>
        <fullName evidence="18">Leucine-rich repeat-containing N-terminal plant-type domain-containing protein</fullName>
    </recommendedName>
</protein>
<keyword evidence="6 13" id="KW-0732">Signal</keyword>
<keyword evidence="10" id="KW-0675">Receptor</keyword>
<feature type="domain" description="Leucine-rich repeat-containing N-terminal plant-type" evidence="14">
    <location>
        <begin position="30"/>
        <end position="75"/>
    </location>
</feature>
<dbReference type="Pfam" id="PF13855">
    <property type="entry name" value="LRR_8"/>
    <property type="match status" value="5"/>
</dbReference>
<keyword evidence="4" id="KW-0433">Leucine-rich repeat</keyword>
<evidence type="ECO:0000256" key="3">
    <source>
        <dbReference type="ARBA" id="ARBA00022475"/>
    </source>
</evidence>
<dbReference type="PROSITE" id="PS51450">
    <property type="entry name" value="LRR"/>
    <property type="match status" value="1"/>
</dbReference>
<feature type="transmembrane region" description="Helical" evidence="12">
    <location>
        <begin position="952"/>
        <end position="978"/>
    </location>
</feature>
<evidence type="ECO:0000256" key="13">
    <source>
        <dbReference type="SAM" id="SignalP"/>
    </source>
</evidence>
<dbReference type="PRINTS" id="PR00019">
    <property type="entry name" value="LEURICHRPT"/>
</dbReference>
<dbReference type="FunFam" id="3.80.10.10:FF:000111">
    <property type="entry name" value="LRR receptor-like serine/threonine-protein kinase ERECTA"/>
    <property type="match status" value="3"/>
</dbReference>